<accession>A0A9D4H4H1</accession>
<keyword evidence="1" id="KW-0812">Transmembrane</keyword>
<reference evidence="2" key="2">
    <citation type="submission" date="2020-11" db="EMBL/GenBank/DDBJ databases">
        <authorList>
            <person name="McCartney M.A."/>
            <person name="Auch B."/>
            <person name="Kono T."/>
            <person name="Mallez S."/>
            <person name="Becker A."/>
            <person name="Gohl D.M."/>
            <person name="Silverstein K.A.T."/>
            <person name="Koren S."/>
            <person name="Bechman K.B."/>
            <person name="Herman A."/>
            <person name="Abrahante J.E."/>
            <person name="Garbe J."/>
        </authorList>
    </citation>
    <scope>NUCLEOTIDE SEQUENCE</scope>
    <source>
        <strain evidence="2">Duluth1</strain>
        <tissue evidence="2">Whole animal</tissue>
    </source>
</reference>
<evidence type="ECO:0000256" key="1">
    <source>
        <dbReference type="SAM" id="Phobius"/>
    </source>
</evidence>
<keyword evidence="1" id="KW-1133">Transmembrane helix</keyword>
<sequence length="91" mass="10063">MFAASREHHGIDLMFAHDMFAGGTMIAAYSSEKKCTSCKPSRGLFARELYACLPACLVACLPAFLTACLLAYRPTFLPIFLPTYLPTYQAF</sequence>
<organism evidence="2 3">
    <name type="scientific">Dreissena polymorpha</name>
    <name type="common">Zebra mussel</name>
    <name type="synonym">Mytilus polymorpha</name>
    <dbReference type="NCBI Taxonomy" id="45954"/>
    <lineage>
        <taxon>Eukaryota</taxon>
        <taxon>Metazoa</taxon>
        <taxon>Spiralia</taxon>
        <taxon>Lophotrochozoa</taxon>
        <taxon>Mollusca</taxon>
        <taxon>Bivalvia</taxon>
        <taxon>Autobranchia</taxon>
        <taxon>Heteroconchia</taxon>
        <taxon>Euheterodonta</taxon>
        <taxon>Imparidentia</taxon>
        <taxon>Neoheterodontei</taxon>
        <taxon>Myida</taxon>
        <taxon>Dreissenoidea</taxon>
        <taxon>Dreissenidae</taxon>
        <taxon>Dreissena</taxon>
    </lineage>
</organism>
<protein>
    <submittedName>
        <fullName evidence="2">Uncharacterized protein</fullName>
    </submittedName>
</protein>
<dbReference type="AlphaFoldDB" id="A0A9D4H4H1"/>
<keyword evidence="3" id="KW-1185">Reference proteome</keyword>
<dbReference type="EMBL" id="JAIWYP010000005">
    <property type="protein sequence ID" value="KAH3828413.1"/>
    <property type="molecule type" value="Genomic_DNA"/>
</dbReference>
<name>A0A9D4H4H1_DREPO</name>
<proteinExistence type="predicted"/>
<gene>
    <name evidence="2" type="ORF">DPMN_130372</name>
</gene>
<keyword evidence="1" id="KW-0472">Membrane</keyword>
<evidence type="ECO:0000313" key="3">
    <source>
        <dbReference type="Proteomes" id="UP000828390"/>
    </source>
</evidence>
<comment type="caution">
    <text evidence="2">The sequence shown here is derived from an EMBL/GenBank/DDBJ whole genome shotgun (WGS) entry which is preliminary data.</text>
</comment>
<feature type="transmembrane region" description="Helical" evidence="1">
    <location>
        <begin position="49"/>
        <end position="72"/>
    </location>
</feature>
<evidence type="ECO:0000313" key="2">
    <source>
        <dbReference type="EMBL" id="KAH3828413.1"/>
    </source>
</evidence>
<dbReference type="Proteomes" id="UP000828390">
    <property type="component" value="Unassembled WGS sequence"/>
</dbReference>
<reference evidence="2" key="1">
    <citation type="journal article" date="2019" name="bioRxiv">
        <title>The Genome of the Zebra Mussel, Dreissena polymorpha: A Resource for Invasive Species Research.</title>
        <authorList>
            <person name="McCartney M.A."/>
            <person name="Auch B."/>
            <person name="Kono T."/>
            <person name="Mallez S."/>
            <person name="Zhang Y."/>
            <person name="Obille A."/>
            <person name="Becker A."/>
            <person name="Abrahante J.E."/>
            <person name="Garbe J."/>
            <person name="Badalamenti J.P."/>
            <person name="Herman A."/>
            <person name="Mangelson H."/>
            <person name="Liachko I."/>
            <person name="Sullivan S."/>
            <person name="Sone E.D."/>
            <person name="Koren S."/>
            <person name="Silverstein K.A.T."/>
            <person name="Beckman K.B."/>
            <person name="Gohl D.M."/>
        </authorList>
    </citation>
    <scope>NUCLEOTIDE SEQUENCE</scope>
    <source>
        <strain evidence="2">Duluth1</strain>
        <tissue evidence="2">Whole animal</tissue>
    </source>
</reference>